<evidence type="ECO:0000259" key="1">
    <source>
        <dbReference type="Pfam" id="PF20178"/>
    </source>
</evidence>
<evidence type="ECO:0000313" key="2">
    <source>
        <dbReference type="EMBL" id="PPT73531.1"/>
    </source>
</evidence>
<comment type="caution">
    <text evidence="2">The sequence shown here is derived from an EMBL/GenBank/DDBJ whole genome shotgun (WGS) entry which is preliminary data.</text>
</comment>
<dbReference type="EMBL" id="MIGX01000254">
    <property type="protein sequence ID" value="PPT73531.1"/>
    <property type="molecule type" value="Genomic_DNA"/>
</dbReference>
<accession>A0A2S6YZC7</accession>
<keyword evidence="3" id="KW-1185">Reference proteome</keyword>
<organism evidence="2 3">
    <name type="scientific">Xanthomonas theicola</name>
    <dbReference type="NCBI Taxonomy" id="56464"/>
    <lineage>
        <taxon>Bacteria</taxon>
        <taxon>Pseudomonadati</taxon>
        <taxon>Pseudomonadota</taxon>
        <taxon>Gammaproteobacteria</taxon>
        <taxon>Lysobacterales</taxon>
        <taxon>Lysobacteraceae</taxon>
        <taxon>Xanthomonas</taxon>
    </lineage>
</organism>
<protein>
    <recommendedName>
        <fullName evidence="1">Dermonecrotic toxin N-terminal domain-containing protein</fullName>
    </recommendedName>
</protein>
<sequence length="239" mass="26653">MQMARRDTPSVGLDVAAIAGAVTGGLTSGLKSVIAALHQAGQFVRRYDPLTLPGAQALPAGGHHYTGKQGDELIIIRDVYGKVVDLSRDYYPSANLTEPYHFVRTGLKALAGFYEDYNSKYLGLKSLARSILKEEIRRHFHLDIDPDKTQFIHFHWILYTVFEKIQYSDRATKKTLTEWLFSNFDASTQMNLQDVDAMCGIYDISLDGRKEYRSTDAIPVPDYPSVASLDSGLVNAASR</sequence>
<proteinExistence type="predicted"/>
<feature type="domain" description="Dermonecrotic toxin N-terminal" evidence="1">
    <location>
        <begin position="120"/>
        <end position="208"/>
    </location>
</feature>
<dbReference type="Pfam" id="PF20178">
    <property type="entry name" value="ToxA_N"/>
    <property type="match status" value="1"/>
</dbReference>
<name>A0A2S6YZC7_9XANT</name>
<dbReference type="AlphaFoldDB" id="A0A2S6YZC7"/>
<gene>
    <name evidence="2" type="ORF">XthCFBP4691_20175</name>
</gene>
<reference evidence="2 3" key="1">
    <citation type="submission" date="2016-08" db="EMBL/GenBank/DDBJ databases">
        <title>Evolution of the type three secretion system and type three effector repertoires in Xanthomonas.</title>
        <authorList>
            <person name="Merda D."/>
            <person name="Briand M."/>
            <person name="Bosis E."/>
            <person name="Rousseau C."/>
            <person name="Portier P."/>
            <person name="Jacques M.-A."/>
            <person name="Fischer-Le Saux M."/>
        </authorList>
    </citation>
    <scope>NUCLEOTIDE SEQUENCE [LARGE SCALE GENOMIC DNA]</scope>
    <source>
        <strain evidence="2 3">CFBP 4691</strain>
    </source>
</reference>
<evidence type="ECO:0000313" key="3">
    <source>
        <dbReference type="Proteomes" id="UP000239898"/>
    </source>
</evidence>
<dbReference type="InterPro" id="IPR046673">
    <property type="entry name" value="ToxA_N"/>
</dbReference>
<dbReference type="Proteomes" id="UP000239898">
    <property type="component" value="Unassembled WGS sequence"/>
</dbReference>